<dbReference type="Pfam" id="PF01464">
    <property type="entry name" value="SLT"/>
    <property type="match status" value="1"/>
</dbReference>
<protein>
    <recommendedName>
        <fullName evidence="3">Transglycosylase SLT domain-containing protein</fullName>
    </recommendedName>
</protein>
<dbReference type="PANTHER" id="PTHR37423">
    <property type="entry name" value="SOLUBLE LYTIC MUREIN TRANSGLYCOSYLASE-RELATED"/>
    <property type="match status" value="1"/>
</dbReference>
<evidence type="ECO:0000256" key="1">
    <source>
        <dbReference type="ARBA" id="ARBA00007734"/>
    </source>
</evidence>
<evidence type="ECO:0000259" key="3">
    <source>
        <dbReference type="Pfam" id="PF01464"/>
    </source>
</evidence>
<dbReference type="SUPFAM" id="SSF53955">
    <property type="entry name" value="Lysozyme-like"/>
    <property type="match status" value="1"/>
</dbReference>
<dbReference type="PANTHER" id="PTHR37423:SF2">
    <property type="entry name" value="MEMBRANE-BOUND LYTIC MUREIN TRANSGLYCOSYLASE C"/>
    <property type="match status" value="1"/>
</dbReference>
<feature type="domain" description="Transglycosylase SLT" evidence="3">
    <location>
        <begin position="26"/>
        <end position="110"/>
    </location>
</feature>
<evidence type="ECO:0000313" key="5">
    <source>
        <dbReference type="Proteomes" id="UP000549457"/>
    </source>
</evidence>
<evidence type="ECO:0000256" key="2">
    <source>
        <dbReference type="ARBA" id="ARBA00009387"/>
    </source>
</evidence>
<dbReference type="InterPro" id="IPR023346">
    <property type="entry name" value="Lysozyme-like_dom_sf"/>
</dbReference>
<dbReference type="CDD" id="cd00254">
    <property type="entry name" value="LT-like"/>
    <property type="match status" value="1"/>
</dbReference>
<proteinExistence type="inferred from homology"/>
<name>A0A840SVR0_9RHOB</name>
<evidence type="ECO:0000313" key="4">
    <source>
        <dbReference type="EMBL" id="MBB5224575.1"/>
    </source>
</evidence>
<keyword evidence="5" id="KW-1185">Reference proteome</keyword>
<dbReference type="InterPro" id="IPR008258">
    <property type="entry name" value="Transglycosylase_SLT_dom_1"/>
</dbReference>
<dbReference type="Gene3D" id="1.10.530.10">
    <property type="match status" value="1"/>
</dbReference>
<gene>
    <name evidence="4" type="ORF">HNP73_004546</name>
</gene>
<comment type="similarity">
    <text evidence="2">Belongs to the virb1 family.</text>
</comment>
<organism evidence="4 5">
    <name type="scientific">Amaricoccus macauensis</name>
    <dbReference type="NCBI Taxonomy" id="57001"/>
    <lineage>
        <taxon>Bacteria</taxon>
        <taxon>Pseudomonadati</taxon>
        <taxon>Pseudomonadota</taxon>
        <taxon>Alphaproteobacteria</taxon>
        <taxon>Rhodobacterales</taxon>
        <taxon>Paracoccaceae</taxon>
        <taxon>Amaricoccus</taxon>
    </lineage>
</organism>
<dbReference type="Proteomes" id="UP000549457">
    <property type="component" value="Unassembled WGS sequence"/>
</dbReference>
<reference evidence="4 5" key="1">
    <citation type="submission" date="2020-08" db="EMBL/GenBank/DDBJ databases">
        <title>Genomic Encyclopedia of Type Strains, Phase IV (KMG-IV): sequencing the most valuable type-strain genomes for metagenomic binning, comparative biology and taxonomic classification.</title>
        <authorList>
            <person name="Goeker M."/>
        </authorList>
    </citation>
    <scope>NUCLEOTIDE SEQUENCE [LARGE SCALE GENOMIC DNA]</scope>
    <source>
        <strain evidence="4 5">DSM 101730</strain>
    </source>
</reference>
<comment type="caution">
    <text evidence="4">The sequence shown here is derived from an EMBL/GenBank/DDBJ whole genome shotgun (WGS) entry which is preliminary data.</text>
</comment>
<dbReference type="AlphaFoldDB" id="A0A840SVR0"/>
<accession>A0A840SVR0</accession>
<comment type="similarity">
    <text evidence="1">Belongs to the transglycosylase Slt family.</text>
</comment>
<sequence>MAEGVAEVYAADPAVAGAGLEEADFVRLFVALIDQESRFDPAAVSPKGARGLGQLMPETAALLGVDAGEPMANLHGAARYLTAQLAEFGRVDLALAAYNAGPQRVEQFHGIPPFRETRDYVAKITAAAALTGGVPAAADIPRPTVGRAFASPSTPELETDVVEPVSLAAPAQGTVLEWKR</sequence>
<dbReference type="EMBL" id="JACHFM010000010">
    <property type="protein sequence ID" value="MBB5224575.1"/>
    <property type="molecule type" value="Genomic_DNA"/>
</dbReference>